<dbReference type="InterPro" id="IPR051531">
    <property type="entry name" value="N-acetyltransferase"/>
</dbReference>
<comment type="caution">
    <text evidence="2">The sequence shown here is derived from an EMBL/GenBank/DDBJ whole genome shotgun (WGS) entry which is preliminary data.</text>
</comment>
<dbReference type="InterPro" id="IPR000182">
    <property type="entry name" value="GNAT_dom"/>
</dbReference>
<protein>
    <submittedName>
        <fullName evidence="2">GNAT family N-acetyltransferase</fullName>
    </submittedName>
</protein>
<keyword evidence="3" id="KW-1185">Reference proteome</keyword>
<dbReference type="Pfam" id="PF13302">
    <property type="entry name" value="Acetyltransf_3"/>
    <property type="match status" value="1"/>
</dbReference>
<dbReference type="Gene3D" id="3.40.630.30">
    <property type="match status" value="1"/>
</dbReference>
<proteinExistence type="predicted"/>
<evidence type="ECO:0000313" key="3">
    <source>
        <dbReference type="Proteomes" id="UP000305654"/>
    </source>
</evidence>
<keyword evidence="2" id="KW-0808">Transferase</keyword>
<dbReference type="SUPFAM" id="SSF55729">
    <property type="entry name" value="Acyl-CoA N-acyltransferases (Nat)"/>
    <property type="match status" value="1"/>
</dbReference>
<feature type="domain" description="N-acetyltransferase" evidence="1">
    <location>
        <begin position="7"/>
        <end position="180"/>
    </location>
</feature>
<evidence type="ECO:0000313" key="2">
    <source>
        <dbReference type="EMBL" id="TLU73767.1"/>
    </source>
</evidence>
<dbReference type="InterPro" id="IPR016181">
    <property type="entry name" value="Acyl_CoA_acyltransferase"/>
</dbReference>
<sequence length="180" mass="19882">MTELPSIDLEHLRRDHAAEMFEGLADPAGYRFLASDPPASVAALRSRYGRLATGSLADDGETWLNWVVRSRASGALVGYTQATIGGRIGDIGYHVFPACWRQGFATAALRATLDELFRAVAVDEVHAFVDTRNSASIALLAKLGFERLRTIVGADHFKGGRSDEYEFLLARRWWMRSTPP</sequence>
<dbReference type="Proteomes" id="UP000305654">
    <property type="component" value="Unassembled WGS sequence"/>
</dbReference>
<dbReference type="PANTHER" id="PTHR43792">
    <property type="entry name" value="GNAT FAMILY, PUTATIVE (AFU_ORTHOLOGUE AFUA_3G00765)-RELATED-RELATED"/>
    <property type="match status" value="1"/>
</dbReference>
<dbReference type="OrthoDB" id="9804153at2"/>
<dbReference type="RefSeq" id="WP_138324020.1">
    <property type="nucleotide sequence ID" value="NZ_VCDI01000001.1"/>
</dbReference>
<organism evidence="2 3">
    <name type="scientific">Lichenicoccus roseus</name>
    <dbReference type="NCBI Taxonomy" id="2683649"/>
    <lineage>
        <taxon>Bacteria</taxon>
        <taxon>Pseudomonadati</taxon>
        <taxon>Pseudomonadota</taxon>
        <taxon>Alphaproteobacteria</taxon>
        <taxon>Acetobacterales</taxon>
        <taxon>Acetobacteraceae</taxon>
        <taxon>Lichenicoccus</taxon>
    </lineage>
</organism>
<dbReference type="EMBL" id="VCDI01000001">
    <property type="protein sequence ID" value="TLU73767.1"/>
    <property type="molecule type" value="Genomic_DNA"/>
</dbReference>
<name>A0A5R9JB55_9PROT</name>
<dbReference type="PROSITE" id="PS51186">
    <property type="entry name" value="GNAT"/>
    <property type="match status" value="1"/>
</dbReference>
<accession>A0A5R9JB55</accession>
<dbReference type="AlphaFoldDB" id="A0A5R9JB55"/>
<gene>
    <name evidence="2" type="ORF">FE263_00575</name>
</gene>
<reference evidence="2 3" key="1">
    <citation type="submission" date="2019-05" db="EMBL/GenBank/DDBJ databases">
        <authorList>
            <person name="Pankratov T."/>
            <person name="Grouzdev D."/>
        </authorList>
    </citation>
    <scope>NUCLEOTIDE SEQUENCE [LARGE SCALE GENOMIC DNA]</scope>
    <source>
        <strain evidence="2 3">KEBCLARHB70R</strain>
    </source>
</reference>
<evidence type="ECO:0000259" key="1">
    <source>
        <dbReference type="PROSITE" id="PS51186"/>
    </source>
</evidence>
<dbReference type="GO" id="GO:0016747">
    <property type="term" value="F:acyltransferase activity, transferring groups other than amino-acyl groups"/>
    <property type="evidence" value="ECO:0007669"/>
    <property type="project" value="InterPro"/>
</dbReference>